<dbReference type="EMBL" id="JASSZA010000004">
    <property type="protein sequence ID" value="KAK2113318.1"/>
    <property type="molecule type" value="Genomic_DNA"/>
</dbReference>
<name>A0ABQ9VXP6_SAGOE</name>
<proteinExistence type="predicted"/>
<evidence type="ECO:0000313" key="1">
    <source>
        <dbReference type="EMBL" id="KAK2113318.1"/>
    </source>
</evidence>
<accession>A0ABQ9VXP6</accession>
<reference evidence="1 2" key="1">
    <citation type="submission" date="2023-05" db="EMBL/GenBank/DDBJ databases">
        <title>B98-5 Cell Line De Novo Hybrid Assembly: An Optical Mapping Approach.</title>
        <authorList>
            <person name="Kananen K."/>
            <person name="Auerbach J.A."/>
            <person name="Kautto E."/>
            <person name="Blachly J.S."/>
        </authorList>
    </citation>
    <scope>NUCLEOTIDE SEQUENCE [LARGE SCALE GENOMIC DNA]</scope>
    <source>
        <strain evidence="1">B95-8</strain>
        <tissue evidence="1">Cell line</tissue>
    </source>
</reference>
<sequence>MNYAEASSQNVTRFDTVAVQGAPCGIEWLTEILACFVRFLQAKPAQRTRGAVVLFGFRSIE</sequence>
<gene>
    <name evidence="1" type="ORF">P7K49_007584</name>
</gene>
<dbReference type="Proteomes" id="UP001266305">
    <property type="component" value="Unassembled WGS sequence"/>
</dbReference>
<protein>
    <submittedName>
        <fullName evidence="1">Uncharacterized protein</fullName>
    </submittedName>
</protein>
<comment type="caution">
    <text evidence="1">The sequence shown here is derived from an EMBL/GenBank/DDBJ whole genome shotgun (WGS) entry which is preliminary data.</text>
</comment>
<evidence type="ECO:0000313" key="2">
    <source>
        <dbReference type="Proteomes" id="UP001266305"/>
    </source>
</evidence>
<keyword evidence="2" id="KW-1185">Reference proteome</keyword>
<organism evidence="1 2">
    <name type="scientific">Saguinus oedipus</name>
    <name type="common">Cotton-top tamarin</name>
    <name type="synonym">Oedipomidas oedipus</name>
    <dbReference type="NCBI Taxonomy" id="9490"/>
    <lineage>
        <taxon>Eukaryota</taxon>
        <taxon>Metazoa</taxon>
        <taxon>Chordata</taxon>
        <taxon>Craniata</taxon>
        <taxon>Vertebrata</taxon>
        <taxon>Euteleostomi</taxon>
        <taxon>Mammalia</taxon>
        <taxon>Eutheria</taxon>
        <taxon>Euarchontoglires</taxon>
        <taxon>Primates</taxon>
        <taxon>Haplorrhini</taxon>
        <taxon>Platyrrhini</taxon>
        <taxon>Cebidae</taxon>
        <taxon>Callitrichinae</taxon>
        <taxon>Saguinus</taxon>
    </lineage>
</organism>